<dbReference type="EMBL" id="JACHGG010000010">
    <property type="protein sequence ID" value="MBB6061290.1"/>
    <property type="molecule type" value="Genomic_DNA"/>
</dbReference>
<evidence type="ECO:0000313" key="3">
    <source>
        <dbReference type="Proteomes" id="UP000532746"/>
    </source>
</evidence>
<sequence>MKRCCQEAGGPAPRGPVRRRLSYLLYAAVIAVLGFVLWQQWQT</sequence>
<organism evidence="2 3">
    <name type="scientific">Hymenobacter luteus</name>
    <dbReference type="NCBI Taxonomy" id="1411122"/>
    <lineage>
        <taxon>Bacteria</taxon>
        <taxon>Pseudomonadati</taxon>
        <taxon>Bacteroidota</taxon>
        <taxon>Cytophagia</taxon>
        <taxon>Cytophagales</taxon>
        <taxon>Hymenobacteraceae</taxon>
        <taxon>Hymenobacter</taxon>
    </lineage>
</organism>
<accession>A0A7W9T5F6</accession>
<feature type="transmembrane region" description="Helical" evidence="1">
    <location>
        <begin position="21"/>
        <end position="41"/>
    </location>
</feature>
<gene>
    <name evidence="2" type="ORF">HNQ93_004169</name>
</gene>
<reference evidence="2 3" key="1">
    <citation type="submission" date="2020-08" db="EMBL/GenBank/DDBJ databases">
        <title>Genomic Encyclopedia of Type Strains, Phase IV (KMG-IV): sequencing the most valuable type-strain genomes for metagenomic binning, comparative biology and taxonomic classification.</title>
        <authorList>
            <person name="Goeker M."/>
        </authorList>
    </citation>
    <scope>NUCLEOTIDE SEQUENCE [LARGE SCALE GENOMIC DNA]</scope>
    <source>
        <strain evidence="2 3">DSM 26718</strain>
    </source>
</reference>
<keyword evidence="1" id="KW-0472">Membrane</keyword>
<keyword evidence="1" id="KW-1133">Transmembrane helix</keyword>
<name>A0A7W9T5F6_9BACT</name>
<evidence type="ECO:0000256" key="1">
    <source>
        <dbReference type="SAM" id="Phobius"/>
    </source>
</evidence>
<dbReference type="AlphaFoldDB" id="A0A7W9T5F6"/>
<keyword evidence="1" id="KW-0812">Transmembrane</keyword>
<evidence type="ECO:0000313" key="2">
    <source>
        <dbReference type="EMBL" id="MBB6061290.1"/>
    </source>
</evidence>
<dbReference type="Proteomes" id="UP000532746">
    <property type="component" value="Unassembled WGS sequence"/>
</dbReference>
<protein>
    <submittedName>
        <fullName evidence="2">Uncharacterized protein</fullName>
    </submittedName>
</protein>
<comment type="caution">
    <text evidence="2">The sequence shown here is derived from an EMBL/GenBank/DDBJ whole genome shotgun (WGS) entry which is preliminary data.</text>
</comment>
<proteinExistence type="predicted"/>
<dbReference type="RefSeq" id="WP_262890965.1">
    <property type="nucleotide sequence ID" value="NZ_JACHGG010000010.1"/>
</dbReference>
<keyword evidence="3" id="KW-1185">Reference proteome</keyword>